<sequence length="284" mass="32749">MEKLRELDLLGESEPVEIPDLENEDLIEENSLSVIVRCLNPTVHKVGGLVKALPPIWGMEERLRGRGVGEDRVQFIFENEADFYHVLYRGPWFVNGWIVTIDQWKPNPGPEFLKHILFWVRIKGIPNHFLKKKVVESIVKPLGKVDVVELHAKNSSSLEYVRAKIWIKADEPLVFRKSAYFKTGEVAQLELTYEKLLKICFLCKRLKHDQSKCLFQIREEPSNRRGNQSVKKATSRGKGKGKEIASGEEPEPKVVTNLRRSSNPVQSEPKSRQRSVKDRLQWTS</sequence>
<gene>
    <name evidence="4" type="ORF">AN1_LOCUS7801</name>
</gene>
<evidence type="ECO:0000259" key="3">
    <source>
        <dbReference type="Pfam" id="PF14392"/>
    </source>
</evidence>
<protein>
    <recommendedName>
        <fullName evidence="6">DUF4283 domain-containing protein</fullName>
    </recommendedName>
</protein>
<dbReference type="InterPro" id="IPR025836">
    <property type="entry name" value="Zn_knuckle_CX2CX4HX4C"/>
</dbReference>
<dbReference type="PANTHER" id="PTHR31286">
    <property type="entry name" value="GLYCINE-RICH CELL WALL STRUCTURAL PROTEIN 1.8-LIKE"/>
    <property type="match status" value="1"/>
</dbReference>
<feature type="region of interest" description="Disordered" evidence="1">
    <location>
        <begin position="224"/>
        <end position="284"/>
    </location>
</feature>
<evidence type="ECO:0008006" key="6">
    <source>
        <dbReference type="Google" id="ProtNLM"/>
    </source>
</evidence>
<organism evidence="4 5">
    <name type="scientific">Arabidopsis thaliana</name>
    <name type="common">Mouse-ear cress</name>
    <dbReference type="NCBI Taxonomy" id="3702"/>
    <lineage>
        <taxon>Eukaryota</taxon>
        <taxon>Viridiplantae</taxon>
        <taxon>Streptophyta</taxon>
        <taxon>Embryophyta</taxon>
        <taxon>Tracheophyta</taxon>
        <taxon>Spermatophyta</taxon>
        <taxon>Magnoliopsida</taxon>
        <taxon>eudicotyledons</taxon>
        <taxon>Gunneridae</taxon>
        <taxon>Pentapetalae</taxon>
        <taxon>rosids</taxon>
        <taxon>malvids</taxon>
        <taxon>Brassicales</taxon>
        <taxon>Brassicaceae</taxon>
        <taxon>Camelineae</taxon>
        <taxon>Arabidopsis</taxon>
    </lineage>
</organism>
<evidence type="ECO:0000256" key="1">
    <source>
        <dbReference type="SAM" id="MobiDB-lite"/>
    </source>
</evidence>
<accession>A0A654ESR4</accession>
<dbReference type="AlphaFoldDB" id="A0A654ESR4"/>
<dbReference type="InterPro" id="IPR040256">
    <property type="entry name" value="At4g02000-like"/>
</dbReference>
<feature type="compositionally biased region" description="Polar residues" evidence="1">
    <location>
        <begin position="258"/>
        <end position="268"/>
    </location>
</feature>
<evidence type="ECO:0000313" key="4">
    <source>
        <dbReference type="EMBL" id="VYS52339.1"/>
    </source>
</evidence>
<proteinExistence type="predicted"/>
<dbReference type="PANTHER" id="PTHR31286:SF170">
    <property type="entry name" value="(RAPE) HYPOTHETICAL PROTEIN"/>
    <property type="match status" value="1"/>
</dbReference>
<dbReference type="InterPro" id="IPR025558">
    <property type="entry name" value="DUF4283"/>
</dbReference>
<feature type="domain" description="DUF4283" evidence="2">
    <location>
        <begin position="28"/>
        <end position="110"/>
    </location>
</feature>
<evidence type="ECO:0000259" key="2">
    <source>
        <dbReference type="Pfam" id="PF14111"/>
    </source>
</evidence>
<feature type="compositionally biased region" description="Basic and acidic residues" evidence="1">
    <location>
        <begin position="269"/>
        <end position="284"/>
    </location>
</feature>
<feature type="domain" description="Zinc knuckle CX2CX4HX4C" evidence="3">
    <location>
        <begin position="170"/>
        <end position="214"/>
    </location>
</feature>
<evidence type="ECO:0000313" key="5">
    <source>
        <dbReference type="Proteomes" id="UP000426265"/>
    </source>
</evidence>
<dbReference type="Proteomes" id="UP000426265">
    <property type="component" value="Unassembled WGS sequence"/>
</dbReference>
<dbReference type="Pfam" id="PF14392">
    <property type="entry name" value="zf-CCHC_4"/>
    <property type="match status" value="1"/>
</dbReference>
<reference evidence="4 5" key="1">
    <citation type="submission" date="2019-11" db="EMBL/GenBank/DDBJ databases">
        <authorList>
            <person name="Jiao W.-B."/>
            <person name="Schneeberger K."/>
        </authorList>
    </citation>
    <scope>NUCLEOTIDE SEQUENCE [LARGE SCALE GENOMIC DNA]</scope>
    <source>
        <strain evidence="5">cv. An-1</strain>
    </source>
</reference>
<dbReference type="Pfam" id="PF14111">
    <property type="entry name" value="DUF4283"/>
    <property type="match status" value="1"/>
</dbReference>
<name>A0A654ESR4_ARATH</name>
<dbReference type="EMBL" id="CACRSJ010000105">
    <property type="protein sequence ID" value="VYS52339.1"/>
    <property type="molecule type" value="Genomic_DNA"/>
</dbReference>